<feature type="signal peptide" evidence="1">
    <location>
        <begin position="1"/>
        <end position="21"/>
    </location>
</feature>
<feature type="domain" description="Metallo-beta-lactamase" evidence="2">
    <location>
        <begin position="32"/>
        <end position="222"/>
    </location>
</feature>
<sequence>MKKKLMILFMIIILTTNSVFAKQNRYEVHFLDTGQSDCILIKTDINNYLIDTGASYYSDKVLKYLDANEINKIDTVILTHYHDDHYGGLLAIVDSKKVNKVLLPIHDDKIKYTIYKQLTKKGISVKYISNNYILKEEKMKLKALTPFKEDKRIENNNSIVLQGEIDGINYLFAADCEKTEEEYMINNGKISHCDVLKVPHHGLNTSSTEGFLKKTSPKIGIITSNGVESPENKVLNRISNTGSIVIRTDLQGDIVIKNGILKMARSDLSIKIK</sequence>
<dbReference type="PANTHER" id="PTHR30619">
    <property type="entry name" value="DNA INTERNALIZATION/COMPETENCE PROTEIN COMEC/REC2"/>
    <property type="match status" value="1"/>
</dbReference>
<evidence type="ECO:0000313" key="4">
    <source>
        <dbReference type="Proteomes" id="UP000033115"/>
    </source>
</evidence>
<dbReference type="Gene3D" id="3.60.15.10">
    <property type="entry name" value="Ribonuclease Z/Hydroxyacylglutathione hydrolase-like"/>
    <property type="match status" value="1"/>
</dbReference>
<proteinExistence type="predicted"/>
<dbReference type="InterPro" id="IPR036866">
    <property type="entry name" value="RibonucZ/Hydroxyglut_hydro"/>
</dbReference>
<dbReference type="KEGG" id="csq:CSCA_3640"/>
<evidence type="ECO:0000256" key="1">
    <source>
        <dbReference type="SAM" id="SignalP"/>
    </source>
</evidence>
<gene>
    <name evidence="3" type="ORF">CSCA_3640</name>
</gene>
<dbReference type="STRING" id="1548.CSCA_3640"/>
<reference evidence="3 4" key="1">
    <citation type="journal article" date="2015" name="J. Biotechnol.">
        <title>Complete genome sequence of a malodorant-producing acetogen, Clostridium scatologenes ATCC 25775(T).</title>
        <authorList>
            <person name="Zhu Z."/>
            <person name="Guo T."/>
            <person name="Zheng H."/>
            <person name="Song T."/>
            <person name="Ouyang P."/>
            <person name="Xie J."/>
        </authorList>
    </citation>
    <scope>NUCLEOTIDE SEQUENCE [LARGE SCALE GENOMIC DNA]</scope>
    <source>
        <strain evidence="3 4">ATCC 25775</strain>
    </source>
</reference>
<accession>A0A0E3M985</accession>
<name>A0A0E3M985_CLOSL</name>
<dbReference type="InterPro" id="IPR052159">
    <property type="entry name" value="Competence_DNA_uptake"/>
</dbReference>
<keyword evidence="1" id="KW-0732">Signal</keyword>
<dbReference type="Proteomes" id="UP000033115">
    <property type="component" value="Chromosome"/>
</dbReference>
<dbReference type="InterPro" id="IPR035681">
    <property type="entry name" value="ComA-like_MBL"/>
</dbReference>
<dbReference type="AlphaFoldDB" id="A0A0E3M985"/>
<dbReference type="Pfam" id="PF00753">
    <property type="entry name" value="Lactamase_B"/>
    <property type="match status" value="1"/>
</dbReference>
<organism evidence="3 4">
    <name type="scientific">Clostridium scatologenes</name>
    <dbReference type="NCBI Taxonomy" id="1548"/>
    <lineage>
        <taxon>Bacteria</taxon>
        <taxon>Bacillati</taxon>
        <taxon>Bacillota</taxon>
        <taxon>Clostridia</taxon>
        <taxon>Eubacteriales</taxon>
        <taxon>Clostridiaceae</taxon>
        <taxon>Clostridium</taxon>
    </lineage>
</organism>
<feature type="chain" id="PRO_5002411558" evidence="1">
    <location>
        <begin position="22"/>
        <end position="273"/>
    </location>
</feature>
<dbReference type="PANTHER" id="PTHR30619:SF1">
    <property type="entry name" value="RECOMBINATION PROTEIN 2"/>
    <property type="match status" value="1"/>
</dbReference>
<evidence type="ECO:0000313" key="3">
    <source>
        <dbReference type="EMBL" id="AKA70765.1"/>
    </source>
</evidence>
<dbReference type="CDD" id="cd07731">
    <property type="entry name" value="ComA-like_MBL-fold"/>
    <property type="match status" value="1"/>
</dbReference>
<dbReference type="HOGENOM" id="CLU_010363_0_3_9"/>
<dbReference type="RefSeq" id="WP_029162036.1">
    <property type="nucleotide sequence ID" value="NZ_CP009933.1"/>
</dbReference>
<dbReference type="InterPro" id="IPR001279">
    <property type="entry name" value="Metallo-B-lactamas"/>
</dbReference>
<protein>
    <submittedName>
        <fullName evidence="3">Beta-lactamase domain protein</fullName>
    </submittedName>
</protein>
<evidence type="ECO:0000259" key="2">
    <source>
        <dbReference type="Pfam" id="PF00753"/>
    </source>
</evidence>
<dbReference type="EMBL" id="CP009933">
    <property type="protein sequence ID" value="AKA70765.1"/>
    <property type="molecule type" value="Genomic_DNA"/>
</dbReference>
<keyword evidence="4" id="KW-1185">Reference proteome</keyword>
<dbReference type="SUPFAM" id="SSF56281">
    <property type="entry name" value="Metallo-hydrolase/oxidoreductase"/>
    <property type="match status" value="1"/>
</dbReference>